<accession>S0G2H1</accession>
<dbReference type="Proteomes" id="UP000014216">
    <property type="component" value="Unassembled WGS sequence"/>
</dbReference>
<dbReference type="SUPFAM" id="SSF46548">
    <property type="entry name" value="alpha-helical ferredoxin"/>
    <property type="match status" value="1"/>
</dbReference>
<dbReference type="CDD" id="cd19096">
    <property type="entry name" value="AKR_Fe-S_oxidoreductase"/>
    <property type="match status" value="1"/>
</dbReference>
<dbReference type="SUPFAM" id="SSF51430">
    <property type="entry name" value="NAD(P)-linked oxidoreductase"/>
    <property type="match status" value="1"/>
</dbReference>
<keyword evidence="1" id="KW-0479">Metal-binding</keyword>
<dbReference type="Gene3D" id="3.20.20.100">
    <property type="entry name" value="NADP-dependent oxidoreductase domain"/>
    <property type="match status" value="1"/>
</dbReference>
<dbReference type="InterPro" id="IPR036812">
    <property type="entry name" value="NAD(P)_OxRdtase_dom_sf"/>
</dbReference>
<dbReference type="PANTHER" id="PTHR43312">
    <property type="entry name" value="D-THREO-ALDOSE 1-DEHYDROGENASE"/>
    <property type="match status" value="1"/>
</dbReference>
<dbReference type="OrthoDB" id="9773828at2"/>
<dbReference type="PROSITE" id="PS00198">
    <property type="entry name" value="4FE4S_FER_1"/>
    <property type="match status" value="1"/>
</dbReference>
<keyword evidence="3" id="KW-0411">Iron-sulfur</keyword>
<proteinExistence type="predicted"/>
<dbReference type="PATRIC" id="fig|1286635.3.peg.4090"/>
<dbReference type="InterPro" id="IPR023210">
    <property type="entry name" value="NADP_OxRdtase_dom"/>
</dbReference>
<feature type="domain" description="4Fe-4S ferredoxin-type" evidence="4">
    <location>
        <begin position="345"/>
        <end position="376"/>
    </location>
</feature>
<dbReference type="GO" id="GO:0046872">
    <property type="term" value="F:metal ion binding"/>
    <property type="evidence" value="ECO:0007669"/>
    <property type="project" value="UniProtKB-KW"/>
</dbReference>
<keyword evidence="6" id="KW-1185">Reference proteome</keyword>
<organism evidence="5 6">
    <name type="scientific">Desulfotignum phosphitoxidans DSM 13687</name>
    <dbReference type="NCBI Taxonomy" id="1286635"/>
    <lineage>
        <taxon>Bacteria</taxon>
        <taxon>Pseudomonadati</taxon>
        <taxon>Thermodesulfobacteriota</taxon>
        <taxon>Desulfobacteria</taxon>
        <taxon>Desulfobacterales</taxon>
        <taxon>Desulfobacteraceae</taxon>
        <taxon>Desulfotignum</taxon>
    </lineage>
</organism>
<evidence type="ECO:0000256" key="1">
    <source>
        <dbReference type="ARBA" id="ARBA00022723"/>
    </source>
</evidence>
<dbReference type="InterPro" id="IPR017896">
    <property type="entry name" value="4Fe4S_Fe-S-bd"/>
</dbReference>
<evidence type="ECO:0000256" key="3">
    <source>
        <dbReference type="ARBA" id="ARBA00023014"/>
    </source>
</evidence>
<comment type="caution">
    <text evidence="5">The sequence shown here is derived from an EMBL/GenBank/DDBJ whole genome shotgun (WGS) entry which is preliminary data.</text>
</comment>
<dbReference type="Pfam" id="PF00248">
    <property type="entry name" value="Aldo_ket_red"/>
    <property type="match status" value="1"/>
</dbReference>
<evidence type="ECO:0000256" key="2">
    <source>
        <dbReference type="ARBA" id="ARBA00023004"/>
    </source>
</evidence>
<dbReference type="Pfam" id="PF13187">
    <property type="entry name" value="Fer4_9"/>
    <property type="match status" value="1"/>
</dbReference>
<keyword evidence="2" id="KW-0408">Iron</keyword>
<reference evidence="5 6" key="1">
    <citation type="journal article" date="2013" name="Genome Announc.">
        <title>Draft Genome Sequence of Desulfotignum phosphitoxidans DSM 13687 Strain FiPS-3.</title>
        <authorList>
            <person name="Poehlein A."/>
            <person name="Daniel R."/>
            <person name="Simeonova D.D."/>
        </authorList>
    </citation>
    <scope>NUCLEOTIDE SEQUENCE [LARGE SCALE GENOMIC DNA]</scope>
    <source>
        <strain evidence="5 6">DSM 13687</strain>
    </source>
</reference>
<evidence type="ECO:0000259" key="4">
    <source>
        <dbReference type="PROSITE" id="PS51379"/>
    </source>
</evidence>
<name>S0G2H1_9BACT</name>
<dbReference type="RefSeq" id="WP_006968071.1">
    <property type="nucleotide sequence ID" value="NZ_APJX01000011.1"/>
</dbReference>
<dbReference type="EMBL" id="APJX01000011">
    <property type="protein sequence ID" value="EMS77926.1"/>
    <property type="molecule type" value="Genomic_DNA"/>
</dbReference>
<evidence type="ECO:0000313" key="6">
    <source>
        <dbReference type="Proteomes" id="UP000014216"/>
    </source>
</evidence>
<protein>
    <submittedName>
        <fullName evidence="5">Aldo/keto reductase</fullName>
    </submittedName>
</protein>
<dbReference type="InterPro" id="IPR017900">
    <property type="entry name" value="4Fe4S_Fe_S_CS"/>
</dbReference>
<dbReference type="PANTHER" id="PTHR43312:SF2">
    <property type="entry name" value="OXIDOREDUCTASE"/>
    <property type="match status" value="1"/>
</dbReference>
<dbReference type="InterPro" id="IPR053135">
    <property type="entry name" value="AKR2_Oxidoreductase"/>
</dbReference>
<dbReference type="GO" id="GO:0051536">
    <property type="term" value="F:iron-sulfur cluster binding"/>
    <property type="evidence" value="ECO:0007669"/>
    <property type="project" value="UniProtKB-KW"/>
</dbReference>
<dbReference type="PROSITE" id="PS51379">
    <property type="entry name" value="4FE4S_FER_2"/>
    <property type="match status" value="1"/>
</dbReference>
<gene>
    <name evidence="5" type="ORF">Dpo_11c00680</name>
</gene>
<evidence type="ECO:0000313" key="5">
    <source>
        <dbReference type="EMBL" id="EMS77926.1"/>
    </source>
</evidence>
<dbReference type="AlphaFoldDB" id="S0G2H1"/>
<sequence length="399" mass="45231">MLYRKMPKVKEPLSILGFGCMRLPVKDNGKIDRPRAIAQIRHAIDNGVNYLDTAWPYHGGDSERLVGEVLQDGYRDKAFAATKLPSWMVKSRGHMDEFLDQQCLNLGIDPIDFYLVHNLAGPMWERLKGMDVLDFIDQARQSGRIRYAGFSFHGRIDDFKTIVDDYDWDFCQIQYNYLDEYHQAGTEGLMYAAQKHLGVIVMEPLRGGNLGIPQPPPEVARIWENAMESRTPVEWALRWVWDHPEVTMVLSGMNEEAHVAENLNIASSAFPNSLTLEEKNLVTQAAETYRRLMAVNCTGCEYCKPCPEGVNISGAFEILNKLHLFKNEPEARFMYAVRCGDIFSGGQMGYASQCIQCGECLDKCPQGIAIPDMLEQVVADLEDDKTLERLAMGKKMLNM</sequence>